<protein>
    <recommendedName>
        <fullName evidence="2">alpha-L-rhamnosidase</fullName>
        <ecNumber evidence="2">3.2.1.40</ecNumber>
    </recommendedName>
</protein>
<dbReference type="InterPro" id="IPR008928">
    <property type="entry name" value="6-hairpin_glycosidase_sf"/>
</dbReference>
<dbReference type="InterPro" id="IPR013737">
    <property type="entry name" value="Bac_rhamnosid_N"/>
</dbReference>
<proteinExistence type="predicted"/>
<accession>A0A9D1DC28</accession>
<dbReference type="Pfam" id="PF25788">
    <property type="entry name" value="Ig_Rha78A_N"/>
    <property type="match status" value="1"/>
</dbReference>
<dbReference type="AlphaFoldDB" id="A0A9D1DC28"/>
<reference evidence="8" key="1">
    <citation type="submission" date="2020-10" db="EMBL/GenBank/DDBJ databases">
        <authorList>
            <person name="Gilroy R."/>
        </authorList>
    </citation>
    <scope>NUCLEOTIDE SEQUENCE</scope>
    <source>
        <strain evidence="8">ChiW25-3613</strain>
    </source>
</reference>
<evidence type="ECO:0000313" key="9">
    <source>
        <dbReference type="Proteomes" id="UP000824179"/>
    </source>
</evidence>
<dbReference type="Proteomes" id="UP000824179">
    <property type="component" value="Unassembled WGS sequence"/>
</dbReference>
<organism evidence="8 9">
    <name type="scientific">Candidatus Coproplasma stercoripullorum</name>
    <dbReference type="NCBI Taxonomy" id="2840751"/>
    <lineage>
        <taxon>Bacteria</taxon>
        <taxon>Bacillati</taxon>
        <taxon>Bacillota</taxon>
        <taxon>Clostridia</taxon>
        <taxon>Eubacteriales</taxon>
        <taxon>Candidatus Coproplasma</taxon>
    </lineage>
</organism>
<dbReference type="Pfam" id="PF17389">
    <property type="entry name" value="Bac_rhamnosid6H"/>
    <property type="match status" value="1"/>
</dbReference>
<dbReference type="Gene3D" id="2.60.120.260">
    <property type="entry name" value="Galactose-binding domain-like"/>
    <property type="match status" value="2"/>
</dbReference>
<feature type="domain" description="Alpha-L-rhamnosidase six-hairpin glycosidase" evidence="6">
    <location>
        <begin position="405"/>
        <end position="765"/>
    </location>
</feature>
<dbReference type="SUPFAM" id="SSF48208">
    <property type="entry name" value="Six-hairpin glycosidases"/>
    <property type="match status" value="1"/>
</dbReference>
<dbReference type="PANTHER" id="PTHR33307">
    <property type="entry name" value="ALPHA-RHAMNOSIDASE (EUROFUNG)"/>
    <property type="match status" value="1"/>
</dbReference>
<comment type="catalytic activity">
    <reaction evidence="1">
        <text>Hydrolysis of terminal non-reducing alpha-L-rhamnose residues in alpha-L-rhamnosides.</text>
        <dbReference type="EC" id="3.2.1.40"/>
    </reaction>
</comment>
<gene>
    <name evidence="8" type="ORF">IAB90_02020</name>
</gene>
<dbReference type="InterPro" id="IPR035396">
    <property type="entry name" value="Bac_rhamnosid6H"/>
</dbReference>
<dbReference type="InterPro" id="IPR008902">
    <property type="entry name" value="Rhamnosid_concanavalin"/>
</dbReference>
<keyword evidence="3 8" id="KW-0378">Hydrolase</keyword>
<sequence>MRIARFTVEHMERGCVTDNPAPRFSFALASGRQGVQLESAKLSVNGWAGETKEQVLVPYSGAKLKPFTKYAAHLAAKDNFGETAYADLEFETGRMGAPWQAKWITDGAYNFTEKKVSPVPMSFRKQLKTKNKIVRAVVYATAMGVYKLEINGVKAGDRYFAPGFTSYKHTLQYQAYDITDMLRGDDEILFTVAGGWAVGSFVFTRKNRISADRQALLAEIRLEYENGEKEVIGTDESWEVTIGGNYLMADFYDGETYDASSDIGSNRWRKAVPERLKVHPEIIAEIGSPVRAHEELKPISCVKRGDELIYDFGQNFAGVVCARINGKKGQRIVFRHAEILNSDGSLATQLLRSAKATATYICRDGAQNYSPEFTYMGFRYVGVKGIDEGDLILTARALYSDMDICGSFSCSDERINKLQSNIMWSTKSNFVDIPTDCPQRDERMGWTGDINVFAPTACFNMDMSRFIEKWLFDLKDEQLKTGGIPNTVPVQGYGFPATMPVMAMDFWGDACIFVPWAQYLSRGDKKLLEKMYPTMKKYVDACRFWAGFGIGKGRYIWHTPAVLHFGDWIAPGVPKMSDWQKRSKWTATASLARTSGMLAKIAGMLGKSDDEKKYSVLSKKVADAYVSVFTDGNGKLKNQFQTAYVLPLAFGMFPEGQRRKAAENLEKLVKENDYCIGTGFPGTPFILFALADNGCKETAFKMLMNEKCPSWLYEVKAGGTTIWERWDALKEDGSSNFGENDGTGGMVSFNHYASGAVGEFLYRRIAGIDPVEAGYKKFKIAPLVGGGLTSAEGRTVTPYGEIASSWKIEDNIFRLTISVPVSTQCTVVLPDGTEHTAGSGEYTYSCNL</sequence>
<evidence type="ECO:0000259" key="5">
    <source>
        <dbReference type="Pfam" id="PF08531"/>
    </source>
</evidence>
<feature type="domain" description="Alpha-L-rhamnosidase C-terminal" evidence="7">
    <location>
        <begin position="767"/>
        <end position="840"/>
    </location>
</feature>
<dbReference type="Pfam" id="PF08531">
    <property type="entry name" value="Bac_rhamnosid_N"/>
    <property type="match status" value="1"/>
</dbReference>
<evidence type="ECO:0000259" key="6">
    <source>
        <dbReference type="Pfam" id="PF17389"/>
    </source>
</evidence>
<dbReference type="PANTHER" id="PTHR33307:SF6">
    <property type="entry name" value="ALPHA-RHAMNOSIDASE (EUROFUNG)-RELATED"/>
    <property type="match status" value="1"/>
</dbReference>
<reference evidence="8" key="2">
    <citation type="journal article" date="2021" name="PeerJ">
        <title>Extensive microbial diversity within the chicken gut microbiome revealed by metagenomics and culture.</title>
        <authorList>
            <person name="Gilroy R."/>
            <person name="Ravi A."/>
            <person name="Getino M."/>
            <person name="Pursley I."/>
            <person name="Horton D.L."/>
            <person name="Alikhan N.F."/>
            <person name="Baker D."/>
            <person name="Gharbi K."/>
            <person name="Hall N."/>
            <person name="Watson M."/>
            <person name="Adriaenssens E.M."/>
            <person name="Foster-Nyarko E."/>
            <person name="Jarju S."/>
            <person name="Secka A."/>
            <person name="Antonio M."/>
            <person name="Oren A."/>
            <person name="Chaudhuri R.R."/>
            <person name="La Ragione R."/>
            <person name="Hildebrand F."/>
            <person name="Pallen M.J."/>
        </authorList>
    </citation>
    <scope>NUCLEOTIDE SEQUENCE</scope>
    <source>
        <strain evidence="8">ChiW25-3613</strain>
    </source>
</reference>
<evidence type="ECO:0000256" key="3">
    <source>
        <dbReference type="ARBA" id="ARBA00022801"/>
    </source>
</evidence>
<dbReference type="EMBL" id="DVHB01000040">
    <property type="protein sequence ID" value="HIR39135.1"/>
    <property type="molecule type" value="Genomic_DNA"/>
</dbReference>
<feature type="domain" description="Bacterial alpha-L-rhamnosidase N-terminal" evidence="5">
    <location>
        <begin position="132"/>
        <end position="271"/>
    </location>
</feature>
<evidence type="ECO:0000256" key="1">
    <source>
        <dbReference type="ARBA" id="ARBA00001445"/>
    </source>
</evidence>
<dbReference type="Pfam" id="PF05592">
    <property type="entry name" value="Bac_rhamnosid"/>
    <property type="match status" value="1"/>
</dbReference>
<dbReference type="GO" id="GO:0030596">
    <property type="term" value="F:alpha-L-rhamnosidase activity"/>
    <property type="evidence" value="ECO:0007669"/>
    <property type="project" value="UniProtKB-EC"/>
</dbReference>
<dbReference type="GO" id="GO:0005975">
    <property type="term" value="P:carbohydrate metabolic process"/>
    <property type="evidence" value="ECO:0007669"/>
    <property type="project" value="InterPro"/>
</dbReference>
<dbReference type="PIRSF" id="PIRSF010631">
    <property type="entry name" value="A-rhamnsds"/>
    <property type="match status" value="1"/>
</dbReference>
<dbReference type="Gene3D" id="1.50.10.10">
    <property type="match status" value="1"/>
</dbReference>
<feature type="domain" description="Alpha-L-rhamnosidase concanavalin-like" evidence="4">
    <location>
        <begin position="305"/>
        <end position="388"/>
    </location>
</feature>
<name>A0A9D1DC28_9FIRM</name>
<evidence type="ECO:0000259" key="4">
    <source>
        <dbReference type="Pfam" id="PF05592"/>
    </source>
</evidence>
<dbReference type="Pfam" id="PF17390">
    <property type="entry name" value="Bac_rhamnosid_C"/>
    <property type="match status" value="1"/>
</dbReference>
<dbReference type="InterPro" id="IPR016007">
    <property type="entry name" value="Alpha_rhamnosid"/>
</dbReference>
<dbReference type="InterPro" id="IPR012341">
    <property type="entry name" value="6hp_glycosidase-like_sf"/>
</dbReference>
<evidence type="ECO:0000259" key="7">
    <source>
        <dbReference type="Pfam" id="PF17390"/>
    </source>
</evidence>
<comment type="caution">
    <text evidence="8">The sequence shown here is derived from an EMBL/GenBank/DDBJ whole genome shotgun (WGS) entry which is preliminary data.</text>
</comment>
<dbReference type="EC" id="3.2.1.40" evidence="2"/>
<dbReference type="InterPro" id="IPR035398">
    <property type="entry name" value="Bac_rhamnosid_C"/>
</dbReference>
<dbReference type="Gene3D" id="2.60.420.10">
    <property type="entry name" value="Maltose phosphorylase, domain 3"/>
    <property type="match status" value="1"/>
</dbReference>
<evidence type="ECO:0000256" key="2">
    <source>
        <dbReference type="ARBA" id="ARBA00012652"/>
    </source>
</evidence>
<evidence type="ECO:0000313" key="8">
    <source>
        <dbReference type="EMBL" id="HIR39135.1"/>
    </source>
</evidence>